<name>A0A4R8I769_9FLAO</name>
<accession>A0A4R8I769</accession>
<keyword evidence="3" id="KW-0804">Transcription</keyword>
<dbReference type="GO" id="GO:0043565">
    <property type="term" value="F:sequence-specific DNA binding"/>
    <property type="evidence" value="ECO:0007669"/>
    <property type="project" value="InterPro"/>
</dbReference>
<comment type="caution">
    <text evidence="7">The sequence shown here is derived from an EMBL/GenBank/DDBJ whole genome shotgun (WGS) entry which is preliminary data.</text>
</comment>
<dbReference type="SUPFAM" id="SSF46689">
    <property type="entry name" value="Homeodomain-like"/>
    <property type="match status" value="1"/>
</dbReference>
<dbReference type="RefSeq" id="WP_133944987.1">
    <property type="nucleotide sequence ID" value="NZ_SOEO01000002.1"/>
</dbReference>
<evidence type="ECO:0000256" key="5">
    <source>
        <dbReference type="SAM" id="Phobius"/>
    </source>
</evidence>
<evidence type="ECO:0000256" key="2">
    <source>
        <dbReference type="ARBA" id="ARBA00023125"/>
    </source>
</evidence>
<feature type="transmembrane region" description="Helical" evidence="5">
    <location>
        <begin position="122"/>
        <end position="143"/>
    </location>
</feature>
<evidence type="ECO:0000259" key="6">
    <source>
        <dbReference type="PROSITE" id="PS01124"/>
    </source>
</evidence>
<dbReference type="PANTHER" id="PTHR43280">
    <property type="entry name" value="ARAC-FAMILY TRANSCRIPTIONAL REGULATOR"/>
    <property type="match status" value="1"/>
</dbReference>
<dbReference type="Gene3D" id="1.10.10.60">
    <property type="entry name" value="Homeodomain-like"/>
    <property type="match status" value="1"/>
</dbReference>
<dbReference type="EMBL" id="SOEO01000002">
    <property type="protein sequence ID" value="TDX84833.1"/>
    <property type="molecule type" value="Genomic_DNA"/>
</dbReference>
<feature type="domain" description="HTH araC/xylS-type" evidence="6">
    <location>
        <begin position="233"/>
        <end position="337"/>
    </location>
</feature>
<keyword evidence="5" id="KW-0472">Membrane</keyword>
<sequence length="339" mass="40060">MKHTSDELIQKKREFGQIFFYSVAGVFLFYILLGVFTDDIVIVPIEILSLAFFFTVYTGFLMSKTKFDFLVIFRILIILLAVFVIYISLLLSNISQAIFFIFVPITLAVMLLFSFRASVVSAFFFLIISYFISEISAQLGIALDKEFYRERPHILVLQEYIAHFIAVYFSFFILYYKNEFFKIELQQNLINTIKEETQESPLEQEDEEENFEDDETEEDDSFINTDKYQHLYDRIISSLENDKLYQDPDFNIRKLAVILDSNSTYVSRALNKIGDKKFNQLVNDYRIEQVKTEIKNKMHLKFTIEHIYRNAGFSQQSTFNRIFKEHTGFTPSDYIRTQS</sequence>
<feature type="transmembrane region" description="Helical" evidence="5">
    <location>
        <begin position="18"/>
        <end position="36"/>
    </location>
</feature>
<reference evidence="7 8" key="1">
    <citation type="submission" date="2019-03" db="EMBL/GenBank/DDBJ databases">
        <title>Genomic Encyclopedia of Type Strains, Phase III (KMG-III): the genomes of soil and plant-associated and newly described type strains.</title>
        <authorList>
            <person name="Whitman W."/>
        </authorList>
    </citation>
    <scope>NUCLEOTIDE SEQUENCE [LARGE SCALE GENOMIC DNA]</scope>
    <source>
        <strain evidence="7 8">CGMCC 1.12802</strain>
    </source>
</reference>
<keyword evidence="5" id="KW-0812">Transmembrane</keyword>
<feature type="compositionally biased region" description="Acidic residues" evidence="4">
    <location>
        <begin position="202"/>
        <end position="219"/>
    </location>
</feature>
<feature type="transmembrane region" description="Helical" evidence="5">
    <location>
        <begin position="97"/>
        <end position="115"/>
    </location>
</feature>
<feature type="region of interest" description="Disordered" evidence="4">
    <location>
        <begin position="196"/>
        <end position="219"/>
    </location>
</feature>
<protein>
    <submittedName>
        <fullName evidence="7">AraC-like DNA-binding protein</fullName>
    </submittedName>
</protein>
<proteinExistence type="predicted"/>
<dbReference type="InterPro" id="IPR018060">
    <property type="entry name" value="HTH_AraC"/>
</dbReference>
<feature type="transmembrane region" description="Helical" evidence="5">
    <location>
        <begin position="42"/>
        <end position="62"/>
    </location>
</feature>
<dbReference type="PROSITE" id="PS01124">
    <property type="entry name" value="HTH_ARAC_FAMILY_2"/>
    <property type="match status" value="1"/>
</dbReference>
<evidence type="ECO:0000313" key="7">
    <source>
        <dbReference type="EMBL" id="TDX84833.1"/>
    </source>
</evidence>
<feature type="transmembrane region" description="Helical" evidence="5">
    <location>
        <begin position="69"/>
        <end position="91"/>
    </location>
</feature>
<dbReference type="GO" id="GO:0003700">
    <property type="term" value="F:DNA-binding transcription factor activity"/>
    <property type="evidence" value="ECO:0007669"/>
    <property type="project" value="InterPro"/>
</dbReference>
<dbReference type="Proteomes" id="UP000295313">
    <property type="component" value="Unassembled WGS sequence"/>
</dbReference>
<organism evidence="7 8">
    <name type="scientific">Epilithonimonas xixisoli</name>
    <dbReference type="NCBI Taxonomy" id="1476462"/>
    <lineage>
        <taxon>Bacteria</taxon>
        <taxon>Pseudomonadati</taxon>
        <taxon>Bacteroidota</taxon>
        <taxon>Flavobacteriia</taxon>
        <taxon>Flavobacteriales</taxon>
        <taxon>Weeksellaceae</taxon>
        <taxon>Chryseobacterium group</taxon>
        <taxon>Epilithonimonas</taxon>
    </lineage>
</organism>
<dbReference type="InterPro" id="IPR009057">
    <property type="entry name" value="Homeodomain-like_sf"/>
</dbReference>
<keyword evidence="8" id="KW-1185">Reference proteome</keyword>
<keyword evidence="5" id="KW-1133">Transmembrane helix</keyword>
<evidence type="ECO:0000256" key="1">
    <source>
        <dbReference type="ARBA" id="ARBA00023015"/>
    </source>
</evidence>
<dbReference type="OrthoDB" id="1420897at2"/>
<dbReference type="PANTHER" id="PTHR43280:SF2">
    <property type="entry name" value="HTH-TYPE TRANSCRIPTIONAL REGULATOR EXSA"/>
    <property type="match status" value="1"/>
</dbReference>
<dbReference type="AlphaFoldDB" id="A0A4R8I769"/>
<gene>
    <name evidence="7" type="ORF">B0I22_2471</name>
</gene>
<keyword evidence="1" id="KW-0805">Transcription regulation</keyword>
<dbReference type="Pfam" id="PF12833">
    <property type="entry name" value="HTH_18"/>
    <property type="match status" value="1"/>
</dbReference>
<evidence type="ECO:0000256" key="4">
    <source>
        <dbReference type="SAM" id="MobiDB-lite"/>
    </source>
</evidence>
<dbReference type="SMART" id="SM00342">
    <property type="entry name" value="HTH_ARAC"/>
    <property type="match status" value="1"/>
</dbReference>
<evidence type="ECO:0000313" key="8">
    <source>
        <dbReference type="Proteomes" id="UP000295313"/>
    </source>
</evidence>
<evidence type="ECO:0000256" key="3">
    <source>
        <dbReference type="ARBA" id="ARBA00023163"/>
    </source>
</evidence>
<feature type="transmembrane region" description="Helical" evidence="5">
    <location>
        <begin position="155"/>
        <end position="176"/>
    </location>
</feature>
<keyword evidence="2 7" id="KW-0238">DNA-binding</keyword>